<protein>
    <submittedName>
        <fullName evidence="1">Uncharacterized protein</fullName>
    </submittedName>
</protein>
<keyword evidence="2" id="KW-1185">Reference proteome</keyword>
<gene>
    <name evidence="1" type="ORF">JJ685_05360</name>
</gene>
<dbReference type="EMBL" id="JAEQNE010000001">
    <property type="protein sequence ID" value="MBL0390566.1"/>
    <property type="molecule type" value="Genomic_DNA"/>
</dbReference>
<organism evidence="1 2">
    <name type="scientific">Ramlibacter monticola</name>
    <dbReference type="NCBI Taxonomy" id="1926872"/>
    <lineage>
        <taxon>Bacteria</taxon>
        <taxon>Pseudomonadati</taxon>
        <taxon>Pseudomonadota</taxon>
        <taxon>Betaproteobacteria</taxon>
        <taxon>Burkholderiales</taxon>
        <taxon>Comamonadaceae</taxon>
        <taxon>Ramlibacter</taxon>
    </lineage>
</organism>
<accession>A0A936YYP9</accession>
<evidence type="ECO:0000313" key="2">
    <source>
        <dbReference type="Proteomes" id="UP000599109"/>
    </source>
</evidence>
<comment type="caution">
    <text evidence="1">The sequence shown here is derived from an EMBL/GenBank/DDBJ whole genome shotgun (WGS) entry which is preliminary data.</text>
</comment>
<reference evidence="1 2" key="1">
    <citation type="journal article" date="2017" name="Int. J. Syst. Evol. Microbiol.">
        <title>Ramlibacter monticola sp. nov., isolated from forest soil.</title>
        <authorList>
            <person name="Chaudhary D.K."/>
            <person name="Kim J."/>
        </authorList>
    </citation>
    <scope>NUCLEOTIDE SEQUENCE [LARGE SCALE GENOMIC DNA]</scope>
    <source>
        <strain evidence="1 2">KACC 19175</strain>
    </source>
</reference>
<evidence type="ECO:0000313" key="1">
    <source>
        <dbReference type="EMBL" id="MBL0390566.1"/>
    </source>
</evidence>
<sequence>MVPINKSSLPAPAGFSLGLRARALSFTDVSKARDERVSPGRVARGFFFDGFAASHAAQSPFFVSR</sequence>
<dbReference type="Proteomes" id="UP000599109">
    <property type="component" value="Unassembled WGS sequence"/>
</dbReference>
<dbReference type="RefSeq" id="WP_201673160.1">
    <property type="nucleotide sequence ID" value="NZ_JAEQNE010000001.1"/>
</dbReference>
<proteinExistence type="predicted"/>
<name>A0A936YYP9_9BURK</name>
<dbReference type="AlphaFoldDB" id="A0A936YYP9"/>